<evidence type="ECO:0000313" key="3">
    <source>
        <dbReference type="EMBL" id="KTG07976.1"/>
    </source>
</evidence>
<organism evidence="3 4">
    <name type="scientific">Haloprofundus marisrubri</name>
    <dbReference type="NCBI Taxonomy" id="1514971"/>
    <lineage>
        <taxon>Archaea</taxon>
        <taxon>Methanobacteriati</taxon>
        <taxon>Methanobacteriota</taxon>
        <taxon>Stenosarchaea group</taxon>
        <taxon>Halobacteria</taxon>
        <taxon>Halobacteriales</taxon>
        <taxon>Haloferacaceae</taxon>
        <taxon>Haloprofundus</taxon>
    </lineage>
</organism>
<comment type="caution">
    <text evidence="3">The sequence shown here is derived from an EMBL/GenBank/DDBJ whole genome shotgun (WGS) entry which is preliminary data.</text>
</comment>
<dbReference type="Pfam" id="PF26480">
    <property type="entry name" value="DUF8153"/>
    <property type="match status" value="1"/>
</dbReference>
<keyword evidence="1" id="KW-0812">Transmembrane</keyword>
<proteinExistence type="predicted"/>
<dbReference type="AlphaFoldDB" id="A0A0W1R3R6"/>
<sequence>MRRSIRYALSIFVGMTVTIITLRFTKTNSLVVLSILPLYGVSTAFLLGCKDSWYRLLRPETKEQVSRKRGAIGGGIGAFTCSLLLAVSVPVGVAGIGLMLFGQTLAVADFAALQPEDSI</sequence>
<feature type="transmembrane region" description="Helical" evidence="1">
    <location>
        <begin position="7"/>
        <end position="24"/>
    </location>
</feature>
<keyword evidence="1" id="KW-1133">Transmembrane helix</keyword>
<dbReference type="RefSeq" id="WP_058583403.1">
    <property type="nucleotide sequence ID" value="NZ_LOPU01000037.1"/>
</dbReference>
<dbReference type="OrthoDB" id="291868at2157"/>
<evidence type="ECO:0000313" key="4">
    <source>
        <dbReference type="Proteomes" id="UP000054387"/>
    </source>
</evidence>
<evidence type="ECO:0000259" key="2">
    <source>
        <dbReference type="Pfam" id="PF26480"/>
    </source>
</evidence>
<feature type="transmembrane region" description="Helical" evidence="1">
    <location>
        <begin position="30"/>
        <end position="49"/>
    </location>
</feature>
<feature type="domain" description="DUF8153" evidence="2">
    <location>
        <begin position="20"/>
        <end position="112"/>
    </location>
</feature>
<dbReference type="EMBL" id="LOPU01000037">
    <property type="protein sequence ID" value="KTG07976.1"/>
    <property type="molecule type" value="Genomic_DNA"/>
</dbReference>
<name>A0A0W1R3R6_9EURY</name>
<keyword evidence="4" id="KW-1185">Reference proteome</keyword>
<dbReference type="InterPro" id="IPR058466">
    <property type="entry name" value="DUF8153"/>
</dbReference>
<reference evidence="3 4" key="1">
    <citation type="submission" date="2015-12" db="EMBL/GenBank/DDBJ databases">
        <title>Haloprofundus marisrubri gen. nov., sp. nov., an extremely halophilic archaeon isolated from the Discovery deep brine-seawater interface in the Red Sea.</title>
        <authorList>
            <person name="Zhang G."/>
            <person name="Stingl U."/>
            <person name="Rashid M."/>
        </authorList>
    </citation>
    <scope>NUCLEOTIDE SEQUENCE [LARGE SCALE GENOMIC DNA]</scope>
    <source>
        <strain evidence="3 4">SB9</strain>
    </source>
</reference>
<gene>
    <name evidence="3" type="ORF">AUR64_01725</name>
</gene>
<feature type="transmembrane region" description="Helical" evidence="1">
    <location>
        <begin position="70"/>
        <end position="87"/>
    </location>
</feature>
<protein>
    <recommendedName>
        <fullName evidence="2">DUF8153 domain-containing protein</fullName>
    </recommendedName>
</protein>
<evidence type="ECO:0000256" key="1">
    <source>
        <dbReference type="SAM" id="Phobius"/>
    </source>
</evidence>
<dbReference type="Proteomes" id="UP000054387">
    <property type="component" value="Unassembled WGS sequence"/>
</dbReference>
<keyword evidence="1" id="KW-0472">Membrane</keyword>
<accession>A0A0W1R3R6</accession>